<proteinExistence type="predicted"/>
<feature type="compositionally biased region" description="Acidic residues" evidence="1">
    <location>
        <begin position="475"/>
        <end position="486"/>
    </location>
</feature>
<dbReference type="Pfam" id="PF10309">
    <property type="entry name" value="NCBP3"/>
    <property type="match status" value="1"/>
</dbReference>
<feature type="compositionally biased region" description="Basic and acidic residues" evidence="1">
    <location>
        <begin position="460"/>
        <end position="469"/>
    </location>
</feature>
<feature type="compositionally biased region" description="Basic and acidic residues" evidence="1">
    <location>
        <begin position="589"/>
        <end position="604"/>
    </location>
</feature>
<accession>A0A2P4X202</accession>
<feature type="domain" description="Farnesoic acid O-methyl transferase" evidence="2">
    <location>
        <begin position="90"/>
        <end position="186"/>
    </location>
</feature>
<dbReference type="PANTHER" id="PTHR16291">
    <property type="entry name" value="NUCLEAR CAP-BINDING PROTEIN SUBUNIT 3"/>
    <property type="match status" value="1"/>
</dbReference>
<dbReference type="Proteomes" id="UP000237271">
    <property type="component" value="Unassembled WGS sequence"/>
</dbReference>
<organism evidence="3 4">
    <name type="scientific">Phytophthora palmivora</name>
    <dbReference type="NCBI Taxonomy" id="4796"/>
    <lineage>
        <taxon>Eukaryota</taxon>
        <taxon>Sar</taxon>
        <taxon>Stramenopiles</taxon>
        <taxon>Oomycota</taxon>
        <taxon>Peronosporomycetes</taxon>
        <taxon>Peronosporales</taxon>
        <taxon>Peronosporaceae</taxon>
        <taxon>Phytophthora</taxon>
    </lineage>
</organism>
<evidence type="ECO:0000259" key="2">
    <source>
        <dbReference type="Pfam" id="PF12248"/>
    </source>
</evidence>
<dbReference type="AlphaFoldDB" id="A0A2P4X202"/>
<sequence length="667" mass="74584">MASDASPPSELQLGALYGRYRHWRSPSAPPSDASMEDASNEAPLASLCALVVQFEATTREDLRVGFAPSVEASSDVSEDATNTERRRKVHSEWKYEVAVGTSGNTELVWRKSASGRSQEMDLDRVFTGRTCSAQDFVAYWVVVDVKNGSLSFGVGPQVGQDVLSTCQDPDFVRVTQTAFTSWDSPVSIRGIQVHGVYEGQTEALAAANVAAFPPPRLMVRADPLGKQDLLTPEQRQQYEAEYSASKRRAERFGAPFAPPDIKKFLDPREVRKLQRTGAIVPGFSTGIDITSHEEQSKREQRMKRFDTPQFAVEYTAETARALEQGMTQEEWTEKQRDQEKLRARAQKFGLSSEEDRSQVVPTGLNPASAKVRRERCDVKAPLVEGQPVVFRNDALHMYSLDEKFQQVRTSDVMDYFVGYGPAYVEWFNDSSCTIVFQDNFTAGRALIALSQEIPPQTLTQRKEKVKTEDAPAAGEDVDMADAETPADNDSGTAMEDVEEEAEIPDVDFNRSQWHRGNPIGSQTQPRDKKWRVLLRKATDDDFPPEKLPKKGMYHSRDSQRHDSRGSRRRNDREYGSSSRRRGVGSRAHPYGEFREDRHGEEPSGSRRRRNKKDDRDTGKPSKRIRVNADGSINIVRGEQEAPVASTEPAGESKPVEVTKAEPASAAE</sequence>
<dbReference type="GO" id="GO:0005634">
    <property type="term" value="C:nucleus"/>
    <property type="evidence" value="ECO:0007669"/>
    <property type="project" value="TreeGrafter"/>
</dbReference>
<dbReference type="PANTHER" id="PTHR16291:SF0">
    <property type="entry name" value="NUCLEAR CAP-BINDING PROTEIN SUBUNIT 3"/>
    <property type="match status" value="1"/>
</dbReference>
<dbReference type="InterPro" id="IPR019416">
    <property type="entry name" value="NCBP3"/>
</dbReference>
<feature type="compositionally biased region" description="Basic and acidic residues" evidence="1">
    <location>
        <begin position="536"/>
        <end position="574"/>
    </location>
</feature>
<evidence type="ECO:0000256" key="1">
    <source>
        <dbReference type="SAM" id="MobiDB-lite"/>
    </source>
</evidence>
<name>A0A2P4X202_9STRA</name>
<reference evidence="3 4" key="1">
    <citation type="journal article" date="2017" name="Genome Biol. Evol.">
        <title>Phytophthora megakarya and P. palmivora, closely related causal agents of cacao black pod rot, underwent increases in genome sizes and gene numbers by different mechanisms.</title>
        <authorList>
            <person name="Ali S.S."/>
            <person name="Shao J."/>
            <person name="Lary D.J."/>
            <person name="Kronmiller B."/>
            <person name="Shen D."/>
            <person name="Strem M.D."/>
            <person name="Amoako-Attah I."/>
            <person name="Akrofi A.Y."/>
            <person name="Begoude B.A."/>
            <person name="Ten Hoopen G.M."/>
            <person name="Coulibaly K."/>
            <person name="Kebe B.I."/>
            <person name="Melnick R.L."/>
            <person name="Guiltinan M.J."/>
            <person name="Tyler B.M."/>
            <person name="Meinhardt L.W."/>
            <person name="Bailey B.A."/>
        </authorList>
    </citation>
    <scope>NUCLEOTIDE SEQUENCE [LARGE SCALE GENOMIC DNA]</scope>
    <source>
        <strain evidence="4">sbr112.9</strain>
    </source>
</reference>
<dbReference type="EMBL" id="NCKW01017104">
    <property type="protein sequence ID" value="POM59567.1"/>
    <property type="molecule type" value="Genomic_DNA"/>
</dbReference>
<evidence type="ECO:0000313" key="3">
    <source>
        <dbReference type="EMBL" id="POM59567.1"/>
    </source>
</evidence>
<dbReference type="InterPro" id="IPR022041">
    <property type="entry name" value="Methyltransf_FA"/>
</dbReference>
<protein>
    <recommendedName>
        <fullName evidence="2">Farnesoic acid O-methyl transferase domain-containing protein</fullName>
    </recommendedName>
</protein>
<feature type="region of interest" description="Disordered" evidence="1">
    <location>
        <begin position="458"/>
        <end position="667"/>
    </location>
</feature>
<dbReference type="Pfam" id="PF12248">
    <property type="entry name" value="Methyltransf_FA"/>
    <property type="match status" value="1"/>
</dbReference>
<dbReference type="GO" id="GO:0000340">
    <property type="term" value="F:RNA 7-methylguanosine cap binding"/>
    <property type="evidence" value="ECO:0007669"/>
    <property type="project" value="InterPro"/>
</dbReference>
<dbReference type="GO" id="GO:0003729">
    <property type="term" value="F:mRNA binding"/>
    <property type="evidence" value="ECO:0007669"/>
    <property type="project" value="InterPro"/>
</dbReference>
<feature type="compositionally biased region" description="Acidic residues" evidence="1">
    <location>
        <begin position="495"/>
        <end position="505"/>
    </location>
</feature>
<dbReference type="OrthoDB" id="422106at2759"/>
<evidence type="ECO:0000313" key="4">
    <source>
        <dbReference type="Proteomes" id="UP000237271"/>
    </source>
</evidence>
<keyword evidence="4" id="KW-1185">Reference proteome</keyword>
<gene>
    <name evidence="3" type="ORF">PHPALM_31677</name>
</gene>
<comment type="caution">
    <text evidence="3">The sequence shown here is derived from an EMBL/GenBank/DDBJ whole genome shotgun (WGS) entry which is preliminary data.</text>
</comment>